<dbReference type="EMBL" id="AGNL01003609">
    <property type="protein sequence ID" value="EJK74504.1"/>
    <property type="molecule type" value="Genomic_DNA"/>
</dbReference>
<keyword evidence="2" id="KW-1185">Reference proteome</keyword>
<dbReference type="Proteomes" id="UP000266841">
    <property type="component" value="Unassembled WGS sequence"/>
</dbReference>
<organism evidence="1 2">
    <name type="scientific">Thalassiosira oceanica</name>
    <name type="common">Marine diatom</name>
    <dbReference type="NCBI Taxonomy" id="159749"/>
    <lineage>
        <taxon>Eukaryota</taxon>
        <taxon>Sar</taxon>
        <taxon>Stramenopiles</taxon>
        <taxon>Ochrophyta</taxon>
        <taxon>Bacillariophyta</taxon>
        <taxon>Coscinodiscophyceae</taxon>
        <taxon>Thalassiosirophycidae</taxon>
        <taxon>Thalassiosirales</taxon>
        <taxon>Thalassiosiraceae</taxon>
        <taxon>Thalassiosira</taxon>
    </lineage>
</organism>
<sequence length="221" mass="24258">MHLGSRGRDHPSSSRQQKTCGNVAGLVQDLVNQALQRVGAGRPTVDPEKKNRAFNSTVLNGQIRKGVRNLTDRGGGRVLPPDNKCTKTDRPVIEVLEEKHPEMQMPDLTDRTTTCFEEGLYNQEGACSRLGFLAKCQVRYWTAVSGGRLLTSCGSGQGRLGRSPSRTYLAREQAGLLHWTVISLGFESPPETVAVADVDDLVTVRLGQWQWTGRLLSTATE</sequence>
<name>K0TBK3_THAOC</name>
<evidence type="ECO:0000313" key="1">
    <source>
        <dbReference type="EMBL" id="EJK74504.1"/>
    </source>
</evidence>
<reference evidence="1 2" key="1">
    <citation type="journal article" date="2012" name="Genome Biol.">
        <title>Genome and low-iron response of an oceanic diatom adapted to chronic iron limitation.</title>
        <authorList>
            <person name="Lommer M."/>
            <person name="Specht M."/>
            <person name="Roy A.S."/>
            <person name="Kraemer L."/>
            <person name="Andreson R."/>
            <person name="Gutowska M.A."/>
            <person name="Wolf J."/>
            <person name="Bergner S.V."/>
            <person name="Schilhabel M.B."/>
            <person name="Klostermeier U.C."/>
            <person name="Beiko R.G."/>
            <person name="Rosenstiel P."/>
            <person name="Hippler M."/>
            <person name="Laroche J."/>
        </authorList>
    </citation>
    <scope>NUCLEOTIDE SEQUENCE [LARGE SCALE GENOMIC DNA]</scope>
    <source>
        <strain evidence="1 2">CCMP1005</strain>
    </source>
</reference>
<dbReference type="AlphaFoldDB" id="K0TBK3"/>
<comment type="caution">
    <text evidence="1">The sequence shown here is derived from an EMBL/GenBank/DDBJ whole genome shotgun (WGS) entry which is preliminary data.</text>
</comment>
<protein>
    <submittedName>
        <fullName evidence="1">Uncharacterized protein</fullName>
    </submittedName>
</protein>
<gene>
    <name evidence="1" type="ORF">THAOC_03813</name>
</gene>
<evidence type="ECO:0000313" key="2">
    <source>
        <dbReference type="Proteomes" id="UP000266841"/>
    </source>
</evidence>
<accession>K0TBK3</accession>
<proteinExistence type="predicted"/>
<dbReference type="OrthoDB" id="55566at2759"/>